<dbReference type="PANTHER" id="PTHR12942:SF2">
    <property type="entry name" value="PRE-MRNA-SPLICING FACTOR SLU7"/>
    <property type="match status" value="1"/>
</dbReference>
<feature type="region of interest" description="Disordered" evidence="8">
    <location>
        <begin position="160"/>
        <end position="193"/>
    </location>
</feature>
<sequence length="193" mass="22624">MSQPNQYIPKYITSKPWYQGNKDDDSTDYLSHHRVNNEIVDHSIPTTGHGIKDSDVRIQHEDYDSKRDRWYGYTSDEWLAHLDKWTEKKEEEQKSDEPDYELELIELDLLENQLVNTKQHPLEKLIRDRNDIPGYIHNITSNPNNKIKLEFDPKSRLVKDPSAGFINDSNQFVKKLTGEGQPNANDDENEARS</sequence>
<evidence type="ECO:0000256" key="8">
    <source>
        <dbReference type="SAM" id="MobiDB-lite"/>
    </source>
</evidence>
<dbReference type="AlphaFoldDB" id="G3ARN3"/>
<comment type="similarity">
    <text evidence="2 7">Belongs to the SLU7 family.</text>
</comment>
<accession>G3ARN3</accession>
<comment type="function">
    <text evidence="7">Involved in pre-mRNA splicing.</text>
</comment>
<evidence type="ECO:0000313" key="10">
    <source>
        <dbReference type="EMBL" id="EGW31786.1"/>
    </source>
</evidence>
<dbReference type="RefSeq" id="XP_007376564.1">
    <property type="nucleotide sequence ID" value="XM_007376502.1"/>
</dbReference>
<dbReference type="InterPro" id="IPR021715">
    <property type="entry name" value="Slu7_dom"/>
</dbReference>
<dbReference type="GO" id="GO:0000398">
    <property type="term" value="P:mRNA splicing, via spliceosome"/>
    <property type="evidence" value="ECO:0007669"/>
    <property type="project" value="UniProtKB-UniRule"/>
</dbReference>
<keyword evidence="3 7" id="KW-0507">mRNA processing</keyword>
<comment type="subcellular location">
    <subcellularLocation>
        <location evidence="1 7">Nucleus</location>
    </subcellularLocation>
</comment>
<evidence type="ECO:0000256" key="3">
    <source>
        <dbReference type="ARBA" id="ARBA00022664"/>
    </source>
</evidence>
<dbReference type="OrthoDB" id="249612at2759"/>
<dbReference type="GeneID" id="18871592"/>
<dbReference type="Pfam" id="PF11708">
    <property type="entry name" value="Slu7"/>
    <property type="match status" value="1"/>
</dbReference>
<feature type="domain" description="Pre-mRNA-splicing factor SLU7" evidence="9">
    <location>
        <begin position="62"/>
        <end position="190"/>
    </location>
</feature>
<dbReference type="InterPro" id="IPR039974">
    <property type="entry name" value="Splicing_factor_SLU7"/>
</dbReference>
<gene>
    <name evidence="10" type="ORF">SPAPADRAFT_51763</name>
</gene>
<protein>
    <recommendedName>
        <fullName evidence="7">Pre-mRNA-splicing factor SLU7</fullName>
    </recommendedName>
</protein>
<dbReference type="GO" id="GO:0005681">
    <property type="term" value="C:spliceosomal complex"/>
    <property type="evidence" value="ECO:0007669"/>
    <property type="project" value="UniProtKB-UniRule"/>
</dbReference>
<dbReference type="eggNOG" id="KOG2560">
    <property type="taxonomic scope" value="Eukaryota"/>
</dbReference>
<comment type="subunit">
    <text evidence="7">Associated with the spliceosome.</text>
</comment>
<keyword evidence="6 7" id="KW-0539">Nucleus</keyword>
<evidence type="ECO:0000256" key="7">
    <source>
        <dbReference type="RuleBase" id="RU367071"/>
    </source>
</evidence>
<proteinExistence type="inferred from homology"/>
<evidence type="ECO:0000256" key="1">
    <source>
        <dbReference type="ARBA" id="ARBA00004123"/>
    </source>
</evidence>
<keyword evidence="11" id="KW-1185">Reference proteome</keyword>
<keyword evidence="5 7" id="KW-0508">mRNA splicing</keyword>
<dbReference type="KEGG" id="spaa:SPAPADRAFT_51763"/>
<feature type="region of interest" description="Disordered" evidence="8">
    <location>
        <begin position="1"/>
        <end position="29"/>
    </location>
</feature>
<dbReference type="InParanoid" id="G3ARN3"/>
<evidence type="ECO:0000256" key="6">
    <source>
        <dbReference type="ARBA" id="ARBA00023242"/>
    </source>
</evidence>
<keyword evidence="4 7" id="KW-0747">Spliceosome</keyword>
<evidence type="ECO:0000259" key="9">
    <source>
        <dbReference type="Pfam" id="PF11708"/>
    </source>
</evidence>
<dbReference type="Proteomes" id="UP000000709">
    <property type="component" value="Unassembled WGS sequence"/>
</dbReference>
<dbReference type="OMA" id="INEESWA"/>
<dbReference type="PANTHER" id="PTHR12942">
    <property type="entry name" value="STEP II SPLICING FACTOR SLU7"/>
    <property type="match status" value="1"/>
</dbReference>
<name>G3ARN3_SPAPN</name>
<evidence type="ECO:0000256" key="2">
    <source>
        <dbReference type="ARBA" id="ARBA00007203"/>
    </source>
</evidence>
<dbReference type="HOGENOM" id="CLU_019317_3_0_1"/>
<dbReference type="GO" id="GO:0030628">
    <property type="term" value="F:pre-mRNA 3'-splice site binding"/>
    <property type="evidence" value="ECO:0007669"/>
    <property type="project" value="UniProtKB-UniRule"/>
</dbReference>
<dbReference type="EMBL" id="GL996503">
    <property type="protein sequence ID" value="EGW31786.1"/>
    <property type="molecule type" value="Genomic_DNA"/>
</dbReference>
<evidence type="ECO:0000256" key="4">
    <source>
        <dbReference type="ARBA" id="ARBA00022728"/>
    </source>
</evidence>
<evidence type="ECO:0000256" key="5">
    <source>
        <dbReference type="ARBA" id="ARBA00023187"/>
    </source>
</evidence>
<evidence type="ECO:0000313" key="11">
    <source>
        <dbReference type="Proteomes" id="UP000000709"/>
    </source>
</evidence>
<dbReference type="STRING" id="619300.G3ARN3"/>
<organism evidence="11">
    <name type="scientific">Spathaspora passalidarum (strain NRRL Y-27907 / 11-Y1)</name>
    <dbReference type="NCBI Taxonomy" id="619300"/>
    <lineage>
        <taxon>Eukaryota</taxon>
        <taxon>Fungi</taxon>
        <taxon>Dikarya</taxon>
        <taxon>Ascomycota</taxon>
        <taxon>Saccharomycotina</taxon>
        <taxon>Pichiomycetes</taxon>
        <taxon>Debaryomycetaceae</taxon>
        <taxon>Spathaspora</taxon>
    </lineage>
</organism>
<reference evidence="10 11" key="1">
    <citation type="journal article" date="2011" name="Proc. Natl. Acad. Sci. U.S.A.">
        <title>Comparative genomics of xylose-fermenting fungi for enhanced biofuel production.</title>
        <authorList>
            <person name="Wohlbach D.J."/>
            <person name="Kuo A."/>
            <person name="Sato T.K."/>
            <person name="Potts K.M."/>
            <person name="Salamov A.A."/>
            <person name="LaButti K.M."/>
            <person name="Sun H."/>
            <person name="Clum A."/>
            <person name="Pangilinan J.L."/>
            <person name="Lindquist E.A."/>
            <person name="Lucas S."/>
            <person name="Lapidus A."/>
            <person name="Jin M."/>
            <person name="Gunawan C."/>
            <person name="Balan V."/>
            <person name="Dale B.E."/>
            <person name="Jeffries T.W."/>
            <person name="Zinkel R."/>
            <person name="Barry K.W."/>
            <person name="Grigoriev I.V."/>
            <person name="Gasch A.P."/>
        </authorList>
    </citation>
    <scope>NUCLEOTIDE SEQUENCE [LARGE SCALE GENOMIC DNA]</scope>
    <source>
        <strain evidence="11">NRRL Y-27907 / 11-Y1</strain>
    </source>
</reference>